<dbReference type="PANTHER" id="PTHR30038">
    <property type="entry name" value="ALDEHYDE FERREDOXIN OXIDOREDUCTASE"/>
    <property type="match status" value="1"/>
</dbReference>
<comment type="caution">
    <text evidence="2">The sequence shown here is derived from an EMBL/GenBank/DDBJ whole genome shotgun (WGS) entry which is preliminary data.</text>
</comment>
<dbReference type="InterPro" id="IPR013985">
    <property type="entry name" value="Ald_Fedxn_OxRdtase_dom3"/>
</dbReference>
<dbReference type="Pfam" id="PF01314">
    <property type="entry name" value="AFOR_C"/>
    <property type="match status" value="1"/>
</dbReference>
<sequence length="91" mass="10757">MIIDDVLPVEQAFNLRVGGFSRKNDRVPSMFFEKPADGDKWRGKTFKKEGIEKMLDDYYDCRGWDKETTAPKKEKLLELELEDIAEDLYHR</sequence>
<dbReference type="GO" id="GO:0051536">
    <property type="term" value="F:iron-sulfur cluster binding"/>
    <property type="evidence" value="ECO:0007669"/>
    <property type="project" value="InterPro"/>
</dbReference>
<proteinExistence type="predicted"/>
<dbReference type="InterPro" id="IPR051919">
    <property type="entry name" value="W-dependent_AOR"/>
</dbReference>
<feature type="domain" description="Aldehyde ferredoxin oxidoreductase C-terminal" evidence="1">
    <location>
        <begin position="9"/>
        <end position="81"/>
    </location>
</feature>
<dbReference type="STRING" id="1817883.A3G31_06110"/>
<dbReference type="InterPro" id="IPR001203">
    <property type="entry name" value="OxRdtase_Ald_Fedxn_C"/>
</dbReference>
<dbReference type="Proteomes" id="UP000178082">
    <property type="component" value="Unassembled WGS sequence"/>
</dbReference>
<dbReference type="GO" id="GO:0009055">
    <property type="term" value="F:electron transfer activity"/>
    <property type="evidence" value="ECO:0007669"/>
    <property type="project" value="InterPro"/>
</dbReference>
<dbReference type="InterPro" id="IPR036021">
    <property type="entry name" value="Tungsten_al_ferr_oxy-like_C"/>
</dbReference>
<gene>
    <name evidence="2" type="ORF">A3G31_06110</name>
</gene>
<evidence type="ECO:0000313" key="3">
    <source>
        <dbReference type="Proteomes" id="UP000178082"/>
    </source>
</evidence>
<dbReference type="PANTHER" id="PTHR30038:SF0">
    <property type="entry name" value="TUNGSTEN-CONTAINING ALDEHYDE FERREDOXIN OXIDOREDUCTASE"/>
    <property type="match status" value="1"/>
</dbReference>
<protein>
    <recommendedName>
        <fullName evidence="1">Aldehyde ferredoxin oxidoreductase C-terminal domain-containing protein</fullName>
    </recommendedName>
</protein>
<dbReference type="SUPFAM" id="SSF48310">
    <property type="entry name" value="Aldehyde ferredoxin oxidoreductase, C-terminal domains"/>
    <property type="match status" value="1"/>
</dbReference>
<organism evidence="2 3">
    <name type="scientific">Candidatus Schekmanbacteria bacterium RIFCSPLOWO2_12_FULL_38_15</name>
    <dbReference type="NCBI Taxonomy" id="1817883"/>
    <lineage>
        <taxon>Bacteria</taxon>
        <taxon>Candidatus Schekmaniibacteriota</taxon>
    </lineage>
</organism>
<evidence type="ECO:0000259" key="1">
    <source>
        <dbReference type="Pfam" id="PF01314"/>
    </source>
</evidence>
<dbReference type="EMBL" id="MGDI01000042">
    <property type="protein sequence ID" value="OGL51425.1"/>
    <property type="molecule type" value="Genomic_DNA"/>
</dbReference>
<dbReference type="Gene3D" id="1.10.599.10">
    <property type="entry name" value="Aldehyde Ferredoxin Oxidoreductase Protein, subunit A, domain 3"/>
    <property type="match status" value="1"/>
</dbReference>
<dbReference type="GO" id="GO:0016625">
    <property type="term" value="F:oxidoreductase activity, acting on the aldehyde or oxo group of donors, iron-sulfur protein as acceptor"/>
    <property type="evidence" value="ECO:0007669"/>
    <property type="project" value="InterPro"/>
</dbReference>
<name>A0A1F7SCC6_9BACT</name>
<dbReference type="AlphaFoldDB" id="A0A1F7SCC6"/>
<accession>A0A1F7SCC6</accession>
<reference evidence="2 3" key="1">
    <citation type="journal article" date="2016" name="Nat. Commun.">
        <title>Thousands of microbial genomes shed light on interconnected biogeochemical processes in an aquifer system.</title>
        <authorList>
            <person name="Anantharaman K."/>
            <person name="Brown C.T."/>
            <person name="Hug L.A."/>
            <person name="Sharon I."/>
            <person name="Castelle C.J."/>
            <person name="Probst A.J."/>
            <person name="Thomas B.C."/>
            <person name="Singh A."/>
            <person name="Wilkins M.J."/>
            <person name="Karaoz U."/>
            <person name="Brodie E.L."/>
            <person name="Williams K.H."/>
            <person name="Hubbard S.S."/>
            <person name="Banfield J.F."/>
        </authorList>
    </citation>
    <scope>NUCLEOTIDE SEQUENCE [LARGE SCALE GENOMIC DNA]</scope>
</reference>
<evidence type="ECO:0000313" key="2">
    <source>
        <dbReference type="EMBL" id="OGL51425.1"/>
    </source>
</evidence>